<dbReference type="Gene3D" id="3.10.450.130">
    <property type="entry name" value="folded 79 residue fragment of lin0334 like domains"/>
    <property type="match status" value="1"/>
</dbReference>
<feature type="transmembrane region" description="Helical" evidence="1">
    <location>
        <begin position="7"/>
        <end position="25"/>
    </location>
</feature>
<dbReference type="HOGENOM" id="CLU_151996_1_0_9"/>
<evidence type="ECO:0000256" key="1">
    <source>
        <dbReference type="SAM" id="Phobius"/>
    </source>
</evidence>
<gene>
    <name evidence="2" type="ordered locus">SZO_03370</name>
</gene>
<protein>
    <submittedName>
        <fullName evidence="2">Putative exported protein</fullName>
    </submittedName>
</protein>
<dbReference type="KEGG" id="seq:SZO_03370"/>
<keyword evidence="1" id="KW-1133">Transmembrane helix</keyword>
<accession>C0MGH7</accession>
<name>C0MGH7_STRS7</name>
<evidence type="ECO:0000313" key="3">
    <source>
        <dbReference type="Proteomes" id="UP000001368"/>
    </source>
</evidence>
<organism evidence="3">
    <name type="scientific">Streptococcus equi subsp. zooepidemicus (strain H70)</name>
    <dbReference type="NCBI Taxonomy" id="553483"/>
    <lineage>
        <taxon>Bacteria</taxon>
        <taxon>Bacillati</taxon>
        <taxon>Bacillota</taxon>
        <taxon>Bacilli</taxon>
        <taxon>Lactobacillales</taxon>
        <taxon>Streptococcaceae</taxon>
        <taxon>Streptococcus</taxon>
    </lineage>
</organism>
<dbReference type="EMBL" id="FM204884">
    <property type="protein sequence ID" value="CAW98165.1"/>
    <property type="molecule type" value="Genomic_DNA"/>
</dbReference>
<dbReference type="Proteomes" id="UP000001368">
    <property type="component" value="Chromosome"/>
</dbReference>
<keyword evidence="1" id="KW-0812">Transmembrane</keyword>
<dbReference type="AlphaFoldDB" id="C0MGH7"/>
<keyword evidence="1" id="KW-0472">Membrane</keyword>
<evidence type="ECO:0000313" key="2">
    <source>
        <dbReference type="EMBL" id="CAW98165.1"/>
    </source>
</evidence>
<proteinExistence type="predicted"/>
<dbReference type="eggNOG" id="ENOG502ZGGC">
    <property type="taxonomic scope" value="Bacteria"/>
</dbReference>
<sequence>MIVKKKVIILLGIVAILVIGGMAMFNSFTGKDEPRYKHEQDRMVEYLVKNYKNIEKVEFTSYSKNHSTGTWSSNAIINDKVYVTFNVNNLGASEEIGFGQHVSQSDGNRLIKREISSKKNRKSVEVIYYRKDK</sequence>
<reference evidence="2 3" key="1">
    <citation type="journal article" date="2009" name="PLoS Pathog.">
        <title>Genomic evidence for the evolution of Streptococcus equi: host restriction, increased virulence, and genetic exchange with human pathogens.</title>
        <authorList>
            <person name="Holden M.T.G."/>
            <person name="Heather Z."/>
            <person name="Paillot R."/>
            <person name="Steward K.F."/>
            <person name="Webb K."/>
            <person name="Ainslie F."/>
            <person name="Jourdan T."/>
            <person name="Bason N.C."/>
            <person name="Holroyd N.E."/>
            <person name="Mungall K."/>
            <person name="Quail M.A."/>
            <person name="Sanders M."/>
            <person name="Simmonds M."/>
            <person name="Willey D."/>
            <person name="Brooks K."/>
            <person name="Aanensen D.M."/>
            <person name="Spratt B.G."/>
            <person name="Jolley K.A."/>
            <person name="Maiden M.C.J."/>
            <person name="Kehoe M."/>
            <person name="Chanter N."/>
            <person name="Bentley S.D."/>
            <person name="Robinson C."/>
            <person name="Maskell D.J."/>
            <person name="Parkhill J."/>
            <person name="Waller A.S."/>
        </authorList>
    </citation>
    <scope>NUCLEOTIDE SEQUENCE [LARGE SCALE GENOMIC DNA]</scope>
    <source>
        <strain evidence="2 3">H70</strain>
    </source>
</reference>